<evidence type="ECO:0000313" key="2">
    <source>
        <dbReference type="EMBL" id="EFP90327.2"/>
    </source>
</evidence>
<name>E3L153_PUCGT</name>
<dbReference type="AlphaFoldDB" id="E3L153"/>
<dbReference type="RefSeq" id="XP_003334746.2">
    <property type="nucleotide sequence ID" value="XM_003334698.2"/>
</dbReference>
<reference evidence="3" key="2">
    <citation type="journal article" date="2011" name="Proc. Natl. Acad. Sci. U.S.A.">
        <title>Obligate biotrophy features unraveled by the genomic analysis of rust fungi.</title>
        <authorList>
            <person name="Duplessis S."/>
            <person name="Cuomo C.A."/>
            <person name="Lin Y.-C."/>
            <person name="Aerts A."/>
            <person name="Tisserant E."/>
            <person name="Veneault-Fourrey C."/>
            <person name="Joly D.L."/>
            <person name="Hacquard S."/>
            <person name="Amselem J."/>
            <person name="Cantarel B.L."/>
            <person name="Chiu R."/>
            <person name="Coutinho P.M."/>
            <person name="Feau N."/>
            <person name="Field M."/>
            <person name="Frey P."/>
            <person name="Gelhaye E."/>
            <person name="Goldberg J."/>
            <person name="Grabherr M.G."/>
            <person name="Kodira C.D."/>
            <person name="Kohler A."/>
            <person name="Kuees U."/>
            <person name="Lindquist E.A."/>
            <person name="Lucas S.M."/>
            <person name="Mago R."/>
            <person name="Mauceli E."/>
            <person name="Morin E."/>
            <person name="Murat C."/>
            <person name="Pangilinan J.L."/>
            <person name="Park R."/>
            <person name="Pearson M."/>
            <person name="Quesneville H."/>
            <person name="Rouhier N."/>
            <person name="Sakthikumar S."/>
            <person name="Salamov A.A."/>
            <person name="Schmutz J."/>
            <person name="Selles B."/>
            <person name="Shapiro H."/>
            <person name="Tanguay P."/>
            <person name="Tuskan G.A."/>
            <person name="Henrissat B."/>
            <person name="Van de Peer Y."/>
            <person name="Rouze P."/>
            <person name="Ellis J.G."/>
            <person name="Dodds P.N."/>
            <person name="Schein J.E."/>
            <person name="Zhong S."/>
            <person name="Hamelin R.C."/>
            <person name="Grigoriev I.V."/>
            <person name="Szabo L.J."/>
            <person name="Martin F."/>
        </authorList>
    </citation>
    <scope>NUCLEOTIDE SEQUENCE [LARGE SCALE GENOMIC DNA]</scope>
    <source>
        <strain evidence="3">CRL 75-36-700-3 / race SCCL</strain>
    </source>
</reference>
<evidence type="ECO:0000313" key="3">
    <source>
        <dbReference type="Proteomes" id="UP000008783"/>
    </source>
</evidence>
<dbReference type="EMBL" id="DS178331">
    <property type="protein sequence ID" value="EFP90327.2"/>
    <property type="molecule type" value="Genomic_DNA"/>
</dbReference>
<dbReference type="GeneID" id="10530221"/>
<protein>
    <submittedName>
        <fullName evidence="2">Uncharacterized protein</fullName>
    </submittedName>
</protein>
<dbReference type="VEuPathDB" id="FungiDB:PGTG_16353"/>
<feature type="compositionally biased region" description="Pro residues" evidence="1">
    <location>
        <begin position="77"/>
        <end position="91"/>
    </location>
</feature>
<dbReference type="InParanoid" id="E3L153"/>
<dbReference type="HOGENOM" id="CLU_1907720_0_0_1"/>
<organism evidence="2 3">
    <name type="scientific">Puccinia graminis f. sp. tritici (strain CRL 75-36-700-3 / race SCCL)</name>
    <name type="common">Black stem rust fungus</name>
    <dbReference type="NCBI Taxonomy" id="418459"/>
    <lineage>
        <taxon>Eukaryota</taxon>
        <taxon>Fungi</taxon>
        <taxon>Dikarya</taxon>
        <taxon>Basidiomycota</taxon>
        <taxon>Pucciniomycotina</taxon>
        <taxon>Pucciniomycetes</taxon>
        <taxon>Pucciniales</taxon>
        <taxon>Pucciniaceae</taxon>
        <taxon>Puccinia</taxon>
    </lineage>
</organism>
<dbReference type="KEGG" id="pgr:PGTG_16353"/>
<evidence type="ECO:0000256" key="1">
    <source>
        <dbReference type="SAM" id="MobiDB-lite"/>
    </source>
</evidence>
<accession>E3L153</accession>
<feature type="region of interest" description="Disordered" evidence="1">
    <location>
        <begin position="72"/>
        <end position="100"/>
    </location>
</feature>
<reference key="1">
    <citation type="submission" date="2007-01" db="EMBL/GenBank/DDBJ databases">
        <title>The Genome Sequence of Puccinia graminis f. sp. tritici Strain CRL 75-36-700-3.</title>
        <authorList>
            <consortium name="The Broad Institute Genome Sequencing Platform"/>
            <person name="Birren B."/>
            <person name="Lander E."/>
            <person name="Galagan J."/>
            <person name="Nusbaum C."/>
            <person name="Devon K."/>
            <person name="Cuomo C."/>
            <person name="Jaffe D."/>
            <person name="Butler J."/>
            <person name="Alvarez P."/>
            <person name="Gnerre S."/>
            <person name="Grabherr M."/>
            <person name="Mauceli E."/>
            <person name="Brockman W."/>
            <person name="Young S."/>
            <person name="LaButti K."/>
            <person name="Sykes S."/>
            <person name="DeCaprio D."/>
            <person name="Crawford M."/>
            <person name="Koehrsen M."/>
            <person name="Engels R."/>
            <person name="Montgomery P."/>
            <person name="Pearson M."/>
            <person name="Howarth C."/>
            <person name="Larson L."/>
            <person name="White J."/>
            <person name="Zeng Q."/>
            <person name="Kodira C."/>
            <person name="Yandava C."/>
            <person name="Alvarado L."/>
            <person name="O'Leary S."/>
            <person name="Szabo L."/>
            <person name="Dean R."/>
            <person name="Schein J."/>
        </authorList>
    </citation>
    <scope>NUCLEOTIDE SEQUENCE</scope>
    <source>
        <strain>CRL 75-36-700-3</strain>
    </source>
</reference>
<keyword evidence="3" id="KW-1185">Reference proteome</keyword>
<gene>
    <name evidence="2" type="ORF">PGTG_16353</name>
</gene>
<sequence>MPPPLLPQGPGHGSAVDMSTLDVMLENLERAVAAKPAPPAQTERQDSFNTLLVRFEEIASNLSMLEKKVEGLASAPGPTPGAVPALPPKPTPLYSEKAAGARRAGVLTNAPISLPPVPSSTHINRFKLGQVVI</sequence>
<proteinExistence type="predicted"/>
<dbReference type="Proteomes" id="UP000008783">
    <property type="component" value="Unassembled WGS sequence"/>
</dbReference>